<dbReference type="PANTHER" id="PTHR10855:SF2">
    <property type="entry name" value="COP9 SIGNALOSOME COMPLEX SUBUNIT 4"/>
    <property type="match status" value="1"/>
</dbReference>
<organism evidence="9 10">
    <name type="scientific">Ascobolus immersus RN42</name>
    <dbReference type="NCBI Taxonomy" id="1160509"/>
    <lineage>
        <taxon>Eukaryota</taxon>
        <taxon>Fungi</taxon>
        <taxon>Dikarya</taxon>
        <taxon>Ascomycota</taxon>
        <taxon>Pezizomycotina</taxon>
        <taxon>Pezizomycetes</taxon>
        <taxon>Pezizales</taxon>
        <taxon>Ascobolaceae</taxon>
        <taxon>Ascobolus</taxon>
    </lineage>
</organism>
<evidence type="ECO:0000256" key="1">
    <source>
        <dbReference type="ARBA" id="ARBA00004123"/>
    </source>
</evidence>
<evidence type="ECO:0000256" key="3">
    <source>
        <dbReference type="ARBA" id="ARBA00010417"/>
    </source>
</evidence>
<evidence type="ECO:0000256" key="6">
    <source>
        <dbReference type="ARBA" id="ARBA00022790"/>
    </source>
</evidence>
<evidence type="ECO:0000259" key="8">
    <source>
        <dbReference type="PROSITE" id="PS50250"/>
    </source>
</evidence>
<dbReference type="GO" id="GO:0005829">
    <property type="term" value="C:cytosol"/>
    <property type="evidence" value="ECO:0007669"/>
    <property type="project" value="TreeGrafter"/>
</dbReference>
<keyword evidence="10" id="KW-1185">Reference proteome</keyword>
<evidence type="ECO:0000256" key="5">
    <source>
        <dbReference type="ARBA" id="ARBA00022490"/>
    </source>
</evidence>
<reference evidence="9 10" key="1">
    <citation type="journal article" date="2018" name="Nat. Ecol. Evol.">
        <title>Pezizomycetes genomes reveal the molecular basis of ectomycorrhizal truffle lifestyle.</title>
        <authorList>
            <person name="Murat C."/>
            <person name="Payen T."/>
            <person name="Noel B."/>
            <person name="Kuo A."/>
            <person name="Morin E."/>
            <person name="Chen J."/>
            <person name="Kohler A."/>
            <person name="Krizsan K."/>
            <person name="Balestrini R."/>
            <person name="Da Silva C."/>
            <person name="Montanini B."/>
            <person name="Hainaut M."/>
            <person name="Levati E."/>
            <person name="Barry K.W."/>
            <person name="Belfiori B."/>
            <person name="Cichocki N."/>
            <person name="Clum A."/>
            <person name="Dockter R.B."/>
            <person name="Fauchery L."/>
            <person name="Guy J."/>
            <person name="Iotti M."/>
            <person name="Le Tacon F."/>
            <person name="Lindquist E.A."/>
            <person name="Lipzen A."/>
            <person name="Malagnac F."/>
            <person name="Mello A."/>
            <person name="Molinier V."/>
            <person name="Miyauchi S."/>
            <person name="Poulain J."/>
            <person name="Riccioni C."/>
            <person name="Rubini A."/>
            <person name="Sitrit Y."/>
            <person name="Splivallo R."/>
            <person name="Traeger S."/>
            <person name="Wang M."/>
            <person name="Zifcakova L."/>
            <person name="Wipf D."/>
            <person name="Zambonelli A."/>
            <person name="Paolocci F."/>
            <person name="Nowrousian M."/>
            <person name="Ottonello S."/>
            <person name="Baldrian P."/>
            <person name="Spatafora J.W."/>
            <person name="Henrissat B."/>
            <person name="Nagy L.G."/>
            <person name="Aury J.M."/>
            <person name="Wincker P."/>
            <person name="Grigoriev I.V."/>
            <person name="Bonfante P."/>
            <person name="Martin F.M."/>
        </authorList>
    </citation>
    <scope>NUCLEOTIDE SEQUENCE [LARGE SCALE GENOMIC DNA]</scope>
    <source>
        <strain evidence="9 10">RN42</strain>
    </source>
</reference>
<dbReference type="OrthoDB" id="295656at2759"/>
<evidence type="ECO:0000313" key="10">
    <source>
        <dbReference type="Proteomes" id="UP000275078"/>
    </source>
</evidence>
<dbReference type="Gene3D" id="1.10.10.10">
    <property type="entry name" value="Winged helix-like DNA-binding domain superfamily/Winged helix DNA-binding domain"/>
    <property type="match status" value="1"/>
</dbReference>
<dbReference type="InterPro" id="IPR040134">
    <property type="entry name" value="PSMD12/CSN4"/>
</dbReference>
<evidence type="ECO:0000256" key="7">
    <source>
        <dbReference type="ARBA" id="ARBA00023242"/>
    </source>
</evidence>
<keyword evidence="5" id="KW-0963">Cytoplasm</keyword>
<feature type="domain" description="PCI" evidence="8">
    <location>
        <begin position="204"/>
        <end position="372"/>
    </location>
</feature>
<accession>A0A3N4HMG9</accession>
<dbReference type="PANTHER" id="PTHR10855">
    <property type="entry name" value="26S PROTEASOME NON-ATPASE REGULATORY SUBUNIT 12/COP9 SIGNALOSOME COMPLEX SUBUNIT 4"/>
    <property type="match status" value="1"/>
</dbReference>
<dbReference type="Proteomes" id="UP000275078">
    <property type="component" value="Unassembled WGS sequence"/>
</dbReference>
<gene>
    <name evidence="9" type="ORF">BJ508DRAFT_418322</name>
</gene>
<dbReference type="EMBL" id="ML119773">
    <property type="protein sequence ID" value="RPA75022.1"/>
    <property type="molecule type" value="Genomic_DNA"/>
</dbReference>
<dbReference type="STRING" id="1160509.A0A3N4HMG9"/>
<comment type="similarity">
    <text evidence="3">Belongs to the CSN4 family.</text>
</comment>
<comment type="subcellular location">
    <subcellularLocation>
        <location evidence="2">Cytoplasm</location>
    </subcellularLocation>
    <subcellularLocation>
        <location evidence="1">Nucleus</location>
    </subcellularLocation>
</comment>
<evidence type="ECO:0000313" key="9">
    <source>
        <dbReference type="EMBL" id="RPA75022.1"/>
    </source>
</evidence>
<protein>
    <recommendedName>
        <fullName evidence="4">COP9 signalosome complex subunit 4</fullName>
    </recommendedName>
</protein>
<dbReference type="SUPFAM" id="SSF46785">
    <property type="entry name" value="Winged helix' DNA-binding domain"/>
    <property type="match status" value="1"/>
</dbReference>
<keyword evidence="6" id="KW-0736">Signalosome</keyword>
<keyword evidence="7" id="KW-0539">Nucleus</keyword>
<proteinExistence type="inferred from homology"/>
<name>A0A3N4HMG9_ASCIM</name>
<sequence length="435" mass="48630">MSADREILSAIDKVTVSTASQADKGAEYNNLLTQIVETSSPATLVPNFQAYLDTIIDDALGTVASRPILDRFGSEILDKITNEEQRMTIADYAVQKLEPRIHYFEEQDSVIRDKLALLYEKEGDHLKAAQILQAVKIESSQRPIKDEDKLALYIRIMRNLLEVDETVTAETYMNRAQSLIHKAIDPTHVILFNMCQARILDSKRQFLNASQKYHMLSLNSKIDLEERAILLQNAMTCAILAPAGPMRSRALATLYKDDRTEEHHDLRIMLEKMYLDRLVSPTEVSEFAKTLKPHQLAKLGDGSTVLAKAVIEHNLLGASKIYNNIGTTDLGLLLALSADEAEKAAATMIEQGRLKGLIDGVEKIIYFDKGAEVDPFGGQPVVAGGEKRGGVMTDDWGLELKKWDERIWGVAQTVENIVGQLTHEHPEFVQKHLVL</sequence>
<dbReference type="InterPro" id="IPR036388">
    <property type="entry name" value="WH-like_DNA-bd_sf"/>
</dbReference>
<dbReference type="PROSITE" id="PS50250">
    <property type="entry name" value="PCI"/>
    <property type="match status" value="1"/>
</dbReference>
<dbReference type="AlphaFoldDB" id="A0A3N4HMG9"/>
<dbReference type="InterPro" id="IPR036390">
    <property type="entry name" value="WH_DNA-bd_sf"/>
</dbReference>
<evidence type="ECO:0000256" key="2">
    <source>
        <dbReference type="ARBA" id="ARBA00004496"/>
    </source>
</evidence>
<dbReference type="InterPro" id="IPR054559">
    <property type="entry name" value="PSMD12-CSN4-like_N"/>
</dbReference>
<dbReference type="Pfam" id="PF01399">
    <property type="entry name" value="PCI"/>
    <property type="match status" value="1"/>
</dbReference>
<dbReference type="GO" id="GO:0008180">
    <property type="term" value="C:COP9 signalosome"/>
    <property type="evidence" value="ECO:0007669"/>
    <property type="project" value="UniProtKB-KW"/>
</dbReference>
<dbReference type="SMART" id="SM00088">
    <property type="entry name" value="PINT"/>
    <property type="match status" value="1"/>
</dbReference>
<evidence type="ECO:0000256" key="4">
    <source>
        <dbReference type="ARBA" id="ARBA00014881"/>
    </source>
</evidence>
<dbReference type="InterPro" id="IPR000717">
    <property type="entry name" value="PCI_dom"/>
</dbReference>
<dbReference type="Pfam" id="PF22241">
    <property type="entry name" value="PSMD12-CSN4_N"/>
    <property type="match status" value="1"/>
</dbReference>